<dbReference type="EMBL" id="MN505213">
    <property type="protein sequence ID" value="QGF20909.1"/>
    <property type="molecule type" value="Genomic_DNA"/>
</dbReference>
<evidence type="ECO:0000313" key="1">
    <source>
        <dbReference type="EMBL" id="QGF20909.1"/>
    </source>
</evidence>
<reference evidence="1 2" key="1">
    <citation type="submission" date="2019-09" db="EMBL/GenBank/DDBJ databases">
        <title>Transcriptional response of Serratia to Siphovirus infection.</title>
        <authorList>
            <person name="Malone L.M."/>
            <person name="Fineran P.C."/>
        </authorList>
    </citation>
    <scope>NUCLEOTIDE SEQUENCE [LARGE SCALE GENOMIC DNA]</scope>
</reference>
<dbReference type="RefSeq" id="YP_010000084.1">
    <property type="nucleotide sequence ID" value="NC_053012.1"/>
</dbReference>
<accession>A0A5Q2F8H9</accession>
<organism evidence="1 2">
    <name type="scientific">Serratia phage JS26</name>
    <dbReference type="NCBI Taxonomy" id="2315217"/>
    <lineage>
        <taxon>Viruses</taxon>
        <taxon>Duplodnaviria</taxon>
        <taxon>Heunggongvirae</taxon>
        <taxon>Uroviricota</taxon>
        <taxon>Caudoviricetes</taxon>
        <taxon>Casjensviridae</taxon>
        <taxon>Dunedinvirus</taxon>
        <taxon>Dunedinvirus JS26</taxon>
    </lineage>
</organism>
<dbReference type="GeneID" id="62682724"/>
<sequence>MMGFDWTDVKAQVRGIVDQTFRVAATYQDQTLSVPVPITVRWHNKIARQGDLDGAGYAEVIEGVERLIFNRDLLLTANSGSPLRLVHKGVVTLTDPRYNNAQFWLEAREPIVGPVEEIWNVSRV</sequence>
<keyword evidence="2" id="KW-1185">Reference proteome</keyword>
<dbReference type="Proteomes" id="UP000345177">
    <property type="component" value="Segment"/>
</dbReference>
<evidence type="ECO:0000313" key="2">
    <source>
        <dbReference type="Proteomes" id="UP000345177"/>
    </source>
</evidence>
<protein>
    <submittedName>
        <fullName evidence="1">Uncharacterized protein</fullName>
    </submittedName>
</protein>
<dbReference type="KEGG" id="vg:62682724"/>
<proteinExistence type="predicted"/>
<name>A0A5Q2F8H9_9CAUD</name>